<sequence>MKKSSSLVADPKRLPVIVRGARTPFLDTGGKFSSLMSYELGAKAIAGVIEKSGIDGGCVDMVCMGTVVHETETSNVARECMLNAGLPSTTPAYTVSMAGLSPNVAVANLCDMILLGRIEVAVAGGTESFSDIPVRLSQTLRRSVMRLNQDSSAATVLSILKSLRPRDLLPKMPTGTDFTTRKTMGALCERMVEKYGSTRAESDAFAVRSHQLASQAWEQGNYDADIVPVHVSGQAQPVTRDNSVRADASLEKLGRLKPVFNKRSGIVTAGNSSRLTDGAAALLLTSLGAAERMQLTPLAAVRDYVLAGTADLNDEMLLGPAMAIPRLLRRNGLSVDDIDVWELHEAFAAQILVNQVCLGSADFAKQRHAMEQAVGAIPLEKLNTWGGSLALGNPFSATGVRLLTTAAHRLQQGNGRYAIISSCAGGGLGAAILLERMTG</sequence>
<feature type="domain" description="Thiolase C-terminal" evidence="10">
    <location>
        <begin position="295"/>
        <end position="436"/>
    </location>
</feature>
<name>A0A1H2FAU8_9PSED</name>
<dbReference type="InterPro" id="IPR020617">
    <property type="entry name" value="Thiolase_C"/>
</dbReference>
<gene>
    <name evidence="11" type="ORF">SAMN05216296_1452</name>
</gene>
<evidence type="ECO:0000256" key="4">
    <source>
        <dbReference type="ARBA" id="ARBA00022832"/>
    </source>
</evidence>
<dbReference type="STRING" id="364197.SAMN05216296_1452"/>
<dbReference type="RefSeq" id="WP_090193780.1">
    <property type="nucleotide sequence ID" value="NZ_LT629785.1"/>
</dbReference>
<dbReference type="PANTHER" id="PTHR18919:SF153">
    <property type="entry name" value="TRIFUNCTIONAL ENZYME SUBUNIT BETA, MITOCHONDRIAL"/>
    <property type="match status" value="1"/>
</dbReference>
<dbReference type="NCBIfam" id="TIGR01930">
    <property type="entry name" value="AcCoA-C-Actrans"/>
    <property type="match status" value="1"/>
</dbReference>
<evidence type="ECO:0000259" key="10">
    <source>
        <dbReference type="Pfam" id="PF02803"/>
    </source>
</evidence>
<evidence type="ECO:0000256" key="3">
    <source>
        <dbReference type="ARBA" id="ARBA00022679"/>
    </source>
</evidence>
<keyword evidence="2" id="KW-0963">Cytoplasm</keyword>
<keyword evidence="6" id="KW-0443">Lipid metabolism</keyword>
<evidence type="ECO:0000313" key="12">
    <source>
        <dbReference type="Proteomes" id="UP000243232"/>
    </source>
</evidence>
<dbReference type="PANTHER" id="PTHR18919">
    <property type="entry name" value="ACETYL-COA C-ACYLTRANSFERASE"/>
    <property type="match status" value="1"/>
</dbReference>
<evidence type="ECO:0000256" key="2">
    <source>
        <dbReference type="ARBA" id="ARBA00022490"/>
    </source>
</evidence>
<evidence type="ECO:0000256" key="7">
    <source>
        <dbReference type="ARBA" id="ARBA00023315"/>
    </source>
</evidence>
<evidence type="ECO:0000256" key="6">
    <source>
        <dbReference type="ARBA" id="ARBA00023098"/>
    </source>
</evidence>
<dbReference type="InterPro" id="IPR016039">
    <property type="entry name" value="Thiolase-like"/>
</dbReference>
<comment type="similarity">
    <text evidence="1 8">Belongs to the thiolase-like superfamily. Thiolase family.</text>
</comment>
<dbReference type="CDD" id="cd00751">
    <property type="entry name" value="thiolase"/>
    <property type="match status" value="1"/>
</dbReference>
<evidence type="ECO:0000256" key="1">
    <source>
        <dbReference type="ARBA" id="ARBA00010982"/>
    </source>
</evidence>
<keyword evidence="12" id="KW-1185">Reference proteome</keyword>
<dbReference type="PIRSF" id="PIRSF000429">
    <property type="entry name" value="Ac-CoA_Ac_transf"/>
    <property type="match status" value="1"/>
</dbReference>
<dbReference type="InterPro" id="IPR020616">
    <property type="entry name" value="Thiolase_N"/>
</dbReference>
<dbReference type="OrthoDB" id="8951704at2"/>
<evidence type="ECO:0000313" key="11">
    <source>
        <dbReference type="EMBL" id="SDU04464.1"/>
    </source>
</evidence>
<evidence type="ECO:0000259" key="9">
    <source>
        <dbReference type="Pfam" id="PF00108"/>
    </source>
</evidence>
<keyword evidence="4" id="KW-0276">Fatty acid metabolism</keyword>
<dbReference type="GO" id="GO:0006635">
    <property type="term" value="P:fatty acid beta-oxidation"/>
    <property type="evidence" value="ECO:0007669"/>
    <property type="project" value="TreeGrafter"/>
</dbReference>
<proteinExistence type="inferred from homology"/>
<keyword evidence="3 8" id="KW-0808">Transferase</keyword>
<protein>
    <submittedName>
        <fullName evidence="11">Acetyl-CoA acyltransferase/acetyl-CoA acyltransferase</fullName>
    </submittedName>
</protein>
<dbReference type="SUPFAM" id="SSF53901">
    <property type="entry name" value="Thiolase-like"/>
    <property type="match status" value="2"/>
</dbReference>
<dbReference type="AlphaFoldDB" id="A0A1H2FAU8"/>
<dbReference type="GO" id="GO:0003985">
    <property type="term" value="F:acetyl-CoA C-acetyltransferase activity"/>
    <property type="evidence" value="ECO:0007669"/>
    <property type="project" value="TreeGrafter"/>
</dbReference>
<evidence type="ECO:0000256" key="5">
    <source>
        <dbReference type="ARBA" id="ARBA00022963"/>
    </source>
</evidence>
<dbReference type="Pfam" id="PF02803">
    <property type="entry name" value="Thiolase_C"/>
    <property type="match status" value="1"/>
</dbReference>
<reference evidence="12" key="1">
    <citation type="submission" date="2016-10" db="EMBL/GenBank/DDBJ databases">
        <authorList>
            <person name="Varghese N."/>
            <person name="Submissions S."/>
        </authorList>
    </citation>
    <scope>NUCLEOTIDE SEQUENCE [LARGE SCALE GENOMIC DNA]</scope>
    <source>
        <strain evidence="12">DSM 17875</strain>
    </source>
</reference>
<dbReference type="Proteomes" id="UP000243232">
    <property type="component" value="Chromosome I"/>
</dbReference>
<accession>A0A1H2FAU8</accession>
<dbReference type="EMBL" id="LT629785">
    <property type="protein sequence ID" value="SDU04464.1"/>
    <property type="molecule type" value="Genomic_DNA"/>
</dbReference>
<dbReference type="InterPro" id="IPR002155">
    <property type="entry name" value="Thiolase"/>
</dbReference>
<organism evidence="11 12">
    <name type="scientific">Pseudomonas pohangensis</name>
    <dbReference type="NCBI Taxonomy" id="364197"/>
    <lineage>
        <taxon>Bacteria</taxon>
        <taxon>Pseudomonadati</taxon>
        <taxon>Pseudomonadota</taxon>
        <taxon>Gammaproteobacteria</taxon>
        <taxon>Pseudomonadales</taxon>
        <taxon>Pseudomonadaceae</taxon>
        <taxon>Pseudomonas</taxon>
    </lineage>
</organism>
<dbReference type="FunFam" id="3.40.47.10:FF:000011">
    <property type="entry name" value="3-ketoacyl-CoA thiolase"/>
    <property type="match status" value="1"/>
</dbReference>
<dbReference type="Gene3D" id="3.40.47.10">
    <property type="match status" value="1"/>
</dbReference>
<keyword evidence="5" id="KW-0442">Lipid degradation</keyword>
<evidence type="ECO:0000256" key="8">
    <source>
        <dbReference type="RuleBase" id="RU003557"/>
    </source>
</evidence>
<feature type="domain" description="Thiolase N-terminal" evidence="9">
    <location>
        <begin position="16"/>
        <end position="286"/>
    </location>
</feature>
<keyword evidence="7 8" id="KW-0012">Acyltransferase</keyword>
<dbReference type="Pfam" id="PF00108">
    <property type="entry name" value="Thiolase_N"/>
    <property type="match status" value="1"/>
</dbReference>